<evidence type="ECO:0000313" key="1">
    <source>
        <dbReference type="EMBL" id="GAA3934021.1"/>
    </source>
</evidence>
<name>A0ABP7N116_9GAMM</name>
<comment type="caution">
    <text evidence="1">The sequence shown here is derived from an EMBL/GenBank/DDBJ whole genome shotgun (WGS) entry which is preliminary data.</text>
</comment>
<dbReference type="Proteomes" id="UP001501565">
    <property type="component" value="Unassembled WGS sequence"/>
</dbReference>
<evidence type="ECO:0000313" key="2">
    <source>
        <dbReference type="Proteomes" id="UP001501565"/>
    </source>
</evidence>
<protein>
    <recommendedName>
        <fullName evidence="3">Orphan protein</fullName>
    </recommendedName>
</protein>
<dbReference type="EMBL" id="BAABBN010000012">
    <property type="protein sequence ID" value="GAA3934021.1"/>
    <property type="molecule type" value="Genomic_DNA"/>
</dbReference>
<organism evidence="1 2">
    <name type="scientific">Litoribacillus peritrichatus</name>
    <dbReference type="NCBI Taxonomy" id="718191"/>
    <lineage>
        <taxon>Bacteria</taxon>
        <taxon>Pseudomonadati</taxon>
        <taxon>Pseudomonadota</taxon>
        <taxon>Gammaproteobacteria</taxon>
        <taxon>Oceanospirillales</taxon>
        <taxon>Oceanospirillaceae</taxon>
        <taxon>Litoribacillus</taxon>
    </lineage>
</organism>
<dbReference type="RefSeq" id="WP_344799716.1">
    <property type="nucleotide sequence ID" value="NZ_BAABBN010000012.1"/>
</dbReference>
<sequence length="267" mass="30136">MFKKIIHAIKPQPLISPDSADWIYQAFDWALTQFDSIEFFERAKLVQPTNQFFPGGVNSVHSKAENIFKHTQRHAGLAHWPLHLEPPEQFINQPVHPMTLEKLERHSGKSTLPALITDQTIKLSYNPQQTLKPEDLSSSFAHLMAQHLVVQSRVLPPGGQDYFAEGTELLAIFMGFGVMFANSAYTFRGGCGSCYNPQANRQATLSEYEVLFALALFCHLKNIPIAEATAYLKPHLKSKYKQALKQIQNQPNQVDALLSHKENIPTN</sequence>
<proteinExistence type="predicted"/>
<gene>
    <name evidence="1" type="ORF">GCM10022277_33270</name>
</gene>
<keyword evidence="2" id="KW-1185">Reference proteome</keyword>
<reference evidence="2" key="1">
    <citation type="journal article" date="2019" name="Int. J. Syst. Evol. Microbiol.">
        <title>The Global Catalogue of Microorganisms (GCM) 10K type strain sequencing project: providing services to taxonomists for standard genome sequencing and annotation.</title>
        <authorList>
            <consortium name="The Broad Institute Genomics Platform"/>
            <consortium name="The Broad Institute Genome Sequencing Center for Infectious Disease"/>
            <person name="Wu L."/>
            <person name="Ma J."/>
        </authorList>
    </citation>
    <scope>NUCLEOTIDE SEQUENCE [LARGE SCALE GENOMIC DNA]</scope>
    <source>
        <strain evidence="2">JCM 17551</strain>
    </source>
</reference>
<evidence type="ECO:0008006" key="3">
    <source>
        <dbReference type="Google" id="ProtNLM"/>
    </source>
</evidence>
<accession>A0ABP7N116</accession>